<dbReference type="NCBIfam" id="NF001140">
    <property type="entry name" value="PRK00147.1"/>
    <property type="match status" value="1"/>
</dbReference>
<dbReference type="GO" id="GO:0005737">
    <property type="term" value="C:cytoplasm"/>
    <property type="evidence" value="ECO:0007669"/>
    <property type="project" value="UniProtKB-SubCell"/>
</dbReference>
<evidence type="ECO:0000256" key="3">
    <source>
        <dbReference type="ARBA" id="ARBA00022691"/>
    </source>
</evidence>
<keyword evidence="1 5" id="KW-0963">Cytoplasm</keyword>
<dbReference type="GO" id="GO:0051075">
    <property type="term" value="F:S-adenosylmethionine:tRNA ribosyltransferase-isomerase activity"/>
    <property type="evidence" value="ECO:0007669"/>
    <property type="project" value="UniProtKB-EC"/>
</dbReference>
<dbReference type="InterPro" id="IPR042119">
    <property type="entry name" value="QueA_dom2"/>
</dbReference>
<keyword evidence="4 5" id="KW-0671">Queuosine biosynthesis</keyword>
<dbReference type="InterPro" id="IPR036100">
    <property type="entry name" value="QueA_sf"/>
</dbReference>
<keyword evidence="6" id="KW-0328">Glycosyltransferase</keyword>
<evidence type="ECO:0000256" key="4">
    <source>
        <dbReference type="ARBA" id="ARBA00022785"/>
    </source>
</evidence>
<comment type="caution">
    <text evidence="6">The sequence shown here is derived from an EMBL/GenBank/DDBJ whole genome shotgun (WGS) entry which is preliminary data.</text>
</comment>
<dbReference type="PANTHER" id="PTHR30307:SF0">
    <property type="entry name" value="S-ADENOSYLMETHIONINE:TRNA RIBOSYLTRANSFERASE-ISOMERASE"/>
    <property type="match status" value="1"/>
</dbReference>
<organism evidence="6">
    <name type="scientific">Desulfobacca acetoxidans</name>
    <dbReference type="NCBI Taxonomy" id="60893"/>
    <lineage>
        <taxon>Bacteria</taxon>
        <taxon>Pseudomonadati</taxon>
        <taxon>Thermodesulfobacteriota</taxon>
        <taxon>Desulfobaccia</taxon>
        <taxon>Desulfobaccales</taxon>
        <taxon>Desulfobaccaceae</taxon>
        <taxon>Desulfobacca</taxon>
    </lineage>
</organism>
<dbReference type="EC" id="2.4.99.17" evidence="5"/>
<sequence>MSCTLDDFDYHLPPELIAQHPAPQRSGSRLMVVHRAAQSWQHHTFSELPDILHPHDFLVLNDTRVFPARLHGRKASGGWVELLLHHLPEPLAHGPSPTTAGARANYRGHRLKAGQVLHFDHGLEGEIRKILGGGLAEVVFRSSQGNVVQAILEQGEVPLPPYIRRPPEATDQESYQTVYAAHPGAIAAPTAGLHFTWEILDFLQNRGIETATVTLHVGPGTFLPVRTPDYTWHQMHPEYIILTATAAARLNRARAAGKHLTAVGTTSVRVLEHCAGPQGFTPQEGWCNLYIYPGYRFQAVDHLLTNFHLPRSTLLLLAAAFAGRDLLLAAYEDAVRQRYRFYSYGDCMLIV</sequence>
<protein>
    <recommendedName>
        <fullName evidence="5">S-adenosylmethionine:tRNA ribosyltransferase-isomerase</fullName>
        <ecNumber evidence="5">2.4.99.17</ecNumber>
    </recommendedName>
    <alternativeName>
        <fullName evidence="5">Queuosine biosynthesis protein QueA</fullName>
    </alternativeName>
</protein>
<comment type="catalytic activity">
    <reaction evidence="5">
        <text>7-aminomethyl-7-carbaguanosine(34) in tRNA + S-adenosyl-L-methionine = epoxyqueuosine(34) in tRNA + adenine + L-methionine + 2 H(+)</text>
        <dbReference type="Rhea" id="RHEA:32155"/>
        <dbReference type="Rhea" id="RHEA-COMP:10342"/>
        <dbReference type="Rhea" id="RHEA-COMP:18582"/>
        <dbReference type="ChEBI" id="CHEBI:15378"/>
        <dbReference type="ChEBI" id="CHEBI:16708"/>
        <dbReference type="ChEBI" id="CHEBI:57844"/>
        <dbReference type="ChEBI" id="CHEBI:59789"/>
        <dbReference type="ChEBI" id="CHEBI:82833"/>
        <dbReference type="ChEBI" id="CHEBI:194443"/>
        <dbReference type="EC" id="2.4.99.17"/>
    </reaction>
</comment>
<keyword evidence="2 5" id="KW-0808">Transferase</keyword>
<proteinExistence type="inferred from homology"/>
<dbReference type="NCBIfam" id="TIGR00113">
    <property type="entry name" value="queA"/>
    <property type="match status" value="1"/>
</dbReference>
<dbReference type="PANTHER" id="PTHR30307">
    <property type="entry name" value="S-ADENOSYLMETHIONINE:TRNA RIBOSYLTRANSFERASE-ISOMERASE"/>
    <property type="match status" value="1"/>
</dbReference>
<evidence type="ECO:0000256" key="5">
    <source>
        <dbReference type="HAMAP-Rule" id="MF_00113"/>
    </source>
</evidence>
<dbReference type="InterPro" id="IPR003699">
    <property type="entry name" value="QueA"/>
</dbReference>
<dbReference type="UniPathway" id="UPA00392"/>
<comment type="subunit">
    <text evidence="5">Monomer.</text>
</comment>
<name>A0A7V6DNW5_9BACT</name>
<comment type="function">
    <text evidence="5">Transfers and isomerizes the ribose moiety from AdoMet to the 7-aminomethyl group of 7-deazaguanine (preQ1-tRNA) to give epoxyqueuosine (oQ-tRNA).</text>
</comment>
<reference evidence="6" key="1">
    <citation type="journal article" date="2020" name="mSystems">
        <title>Genome- and Community-Level Interaction Insights into Carbon Utilization and Element Cycling Functions of Hydrothermarchaeota in Hydrothermal Sediment.</title>
        <authorList>
            <person name="Zhou Z."/>
            <person name="Liu Y."/>
            <person name="Xu W."/>
            <person name="Pan J."/>
            <person name="Luo Z.H."/>
            <person name="Li M."/>
        </authorList>
    </citation>
    <scope>NUCLEOTIDE SEQUENCE [LARGE SCALE GENOMIC DNA]</scope>
    <source>
        <strain evidence="6">SpSt-767</strain>
    </source>
</reference>
<comment type="pathway">
    <text evidence="5">tRNA modification; tRNA-queuosine biosynthesis.</text>
</comment>
<dbReference type="GO" id="GO:0008616">
    <property type="term" value="P:tRNA queuosine(34) biosynthetic process"/>
    <property type="evidence" value="ECO:0007669"/>
    <property type="project" value="UniProtKB-UniRule"/>
</dbReference>
<dbReference type="AlphaFoldDB" id="A0A7V6DNW5"/>
<evidence type="ECO:0000313" key="6">
    <source>
        <dbReference type="EMBL" id="HHS28628.1"/>
    </source>
</evidence>
<evidence type="ECO:0000256" key="2">
    <source>
        <dbReference type="ARBA" id="ARBA00022679"/>
    </source>
</evidence>
<dbReference type="Pfam" id="PF02547">
    <property type="entry name" value="Queuosine_synth"/>
    <property type="match status" value="1"/>
</dbReference>
<dbReference type="InterPro" id="IPR042118">
    <property type="entry name" value="QueA_dom1"/>
</dbReference>
<evidence type="ECO:0000256" key="1">
    <source>
        <dbReference type="ARBA" id="ARBA00022490"/>
    </source>
</evidence>
<accession>A0A7V6DNW5</accession>
<gene>
    <name evidence="5 6" type="primary">queA</name>
    <name evidence="6" type="ORF">ENV52_02870</name>
</gene>
<comment type="similarity">
    <text evidence="5">Belongs to the QueA family.</text>
</comment>
<dbReference type="HAMAP" id="MF_00113">
    <property type="entry name" value="QueA"/>
    <property type="match status" value="1"/>
</dbReference>
<keyword evidence="3 5" id="KW-0949">S-adenosyl-L-methionine</keyword>
<dbReference type="SUPFAM" id="SSF111337">
    <property type="entry name" value="QueA-like"/>
    <property type="match status" value="1"/>
</dbReference>
<dbReference type="Gene3D" id="2.40.10.240">
    <property type="entry name" value="QueA-like"/>
    <property type="match status" value="1"/>
</dbReference>
<keyword evidence="6" id="KW-0413">Isomerase</keyword>
<comment type="subcellular location">
    <subcellularLocation>
        <location evidence="5">Cytoplasm</location>
    </subcellularLocation>
</comment>
<dbReference type="Gene3D" id="3.40.1780.10">
    <property type="entry name" value="QueA-like"/>
    <property type="match status" value="1"/>
</dbReference>
<dbReference type="EMBL" id="DTGR01000044">
    <property type="protein sequence ID" value="HHS28628.1"/>
    <property type="molecule type" value="Genomic_DNA"/>
</dbReference>